<accession>A0A2G6MTV1</accession>
<dbReference type="InterPro" id="IPR013785">
    <property type="entry name" value="Aldolase_TIM"/>
</dbReference>
<dbReference type="PROSITE" id="PS51918">
    <property type="entry name" value="RADICAL_SAM"/>
    <property type="match status" value="1"/>
</dbReference>
<dbReference type="SFLD" id="SFLDG01082">
    <property type="entry name" value="B12-binding_domain_containing"/>
    <property type="match status" value="1"/>
</dbReference>
<dbReference type="GO" id="GO:0046872">
    <property type="term" value="F:metal ion binding"/>
    <property type="evidence" value="ECO:0007669"/>
    <property type="project" value="UniProtKB-UniRule"/>
</dbReference>
<feature type="domain" description="Radical SAM core" evidence="11">
    <location>
        <begin position="1"/>
        <end position="234"/>
    </location>
</feature>
<evidence type="ECO:0000256" key="6">
    <source>
        <dbReference type="ARBA" id="ARBA00022723"/>
    </source>
</evidence>
<evidence type="ECO:0000256" key="1">
    <source>
        <dbReference type="ARBA" id="ARBA00001966"/>
    </source>
</evidence>
<dbReference type="PANTHER" id="PTHR13932:SF5">
    <property type="entry name" value="RADICAL S-ADENOSYL METHIONINE DOMAIN-CONTAINING PROTEIN 1, MITOCHONDRIAL"/>
    <property type="match status" value="1"/>
</dbReference>
<keyword evidence="7 10" id="KW-0408">Iron</keyword>
<comment type="subcellular location">
    <subcellularLocation>
        <location evidence="10">Cytoplasm</location>
    </subcellularLocation>
</comment>
<dbReference type="GO" id="GO:0005737">
    <property type="term" value="C:cytoplasm"/>
    <property type="evidence" value="ECO:0007669"/>
    <property type="project" value="UniProtKB-SubCell"/>
</dbReference>
<dbReference type="PANTHER" id="PTHR13932">
    <property type="entry name" value="COPROPORPHYRINIGEN III OXIDASE"/>
    <property type="match status" value="1"/>
</dbReference>
<proteinExistence type="inferred from homology"/>
<keyword evidence="8 10" id="KW-0411">Iron-sulfur</keyword>
<evidence type="ECO:0000256" key="2">
    <source>
        <dbReference type="ARBA" id="ARBA00006100"/>
    </source>
</evidence>
<dbReference type="GO" id="GO:0004109">
    <property type="term" value="F:coproporphyrinogen oxidase activity"/>
    <property type="evidence" value="ECO:0007669"/>
    <property type="project" value="InterPro"/>
</dbReference>
<dbReference type="EMBL" id="PDTI01000009">
    <property type="protein sequence ID" value="PIE63370.1"/>
    <property type="molecule type" value="Genomic_DNA"/>
</dbReference>
<keyword evidence="10" id="KW-0004">4Fe-4S</keyword>
<dbReference type="InterPro" id="IPR006638">
    <property type="entry name" value="Elp3/MiaA/NifB-like_rSAM"/>
</dbReference>
<evidence type="ECO:0000259" key="11">
    <source>
        <dbReference type="PROSITE" id="PS51918"/>
    </source>
</evidence>
<keyword evidence="6 10" id="KW-0479">Metal-binding</keyword>
<evidence type="ECO:0000256" key="8">
    <source>
        <dbReference type="ARBA" id="ARBA00023014"/>
    </source>
</evidence>
<evidence type="ECO:0000256" key="10">
    <source>
        <dbReference type="RuleBase" id="RU364116"/>
    </source>
</evidence>
<keyword evidence="10" id="KW-0963">Cytoplasm</keyword>
<dbReference type="InterPro" id="IPR007197">
    <property type="entry name" value="rSAM"/>
</dbReference>
<organism evidence="12 13">
    <name type="scientific">Desulfobacter postgatei</name>
    <dbReference type="NCBI Taxonomy" id="2293"/>
    <lineage>
        <taxon>Bacteria</taxon>
        <taxon>Pseudomonadati</taxon>
        <taxon>Thermodesulfobacteriota</taxon>
        <taxon>Desulfobacteria</taxon>
        <taxon>Desulfobacterales</taxon>
        <taxon>Desulfobacteraceae</taxon>
        <taxon>Desulfobacter</taxon>
    </lineage>
</organism>
<evidence type="ECO:0000313" key="13">
    <source>
        <dbReference type="Proteomes" id="UP000231203"/>
    </source>
</evidence>
<name>A0A2G6MTV1_9BACT</name>
<evidence type="ECO:0000256" key="4">
    <source>
        <dbReference type="ARBA" id="ARBA00022617"/>
    </source>
</evidence>
<dbReference type="Proteomes" id="UP000231203">
    <property type="component" value="Unassembled WGS sequence"/>
</dbReference>
<dbReference type="GO" id="GO:0051539">
    <property type="term" value="F:4 iron, 4 sulfur cluster binding"/>
    <property type="evidence" value="ECO:0007669"/>
    <property type="project" value="UniProtKB-UniRule"/>
</dbReference>
<comment type="function">
    <text evidence="10">Probably acts as a heme chaperone, transferring heme to an unknown acceptor. Binds one molecule of heme per monomer, possibly covalently. Binds 1 [4Fe-4S] cluster. The cluster is coordinated with 3 cysteines and an exchangeable S-adenosyl-L-methionine.</text>
</comment>
<dbReference type="Pfam" id="PF04055">
    <property type="entry name" value="Radical_SAM"/>
    <property type="match status" value="1"/>
</dbReference>
<dbReference type="SMART" id="SM00729">
    <property type="entry name" value="Elp3"/>
    <property type="match status" value="1"/>
</dbReference>
<protein>
    <recommendedName>
        <fullName evidence="3 10">Heme chaperone HemW</fullName>
    </recommendedName>
</protein>
<evidence type="ECO:0000256" key="3">
    <source>
        <dbReference type="ARBA" id="ARBA00017228"/>
    </source>
</evidence>
<dbReference type="InterPro" id="IPR034505">
    <property type="entry name" value="Coproporphyrinogen-III_oxidase"/>
</dbReference>
<comment type="caution">
    <text evidence="12">The sequence shown here is derived from an EMBL/GenBank/DDBJ whole genome shotgun (WGS) entry which is preliminary data.</text>
</comment>
<gene>
    <name evidence="12" type="ORF">CSA25_00835</name>
</gene>
<evidence type="ECO:0000256" key="9">
    <source>
        <dbReference type="ARBA" id="ARBA00023186"/>
    </source>
</evidence>
<sequence>MIESKHFYIHVPFCIKKCRYCDFYSKTDLSLIPDYVAALVQEIRLRSQSTVSHPKGNAATVYIGGGTPSLLGPRHVDAILQALDKAFGLCRQTEITLEANPGTLDEKHLKSLQRMGINRISLGVQSFEPAHLSLLGRIHSAADTVHVVEKGRAAGIENISLDLIYGLPSQTEEHLMREIDAALALMPAHLSCYMLTLEPGTALYAMHEQGKFLPMVQPDQVDLFRAAAKYLKAYGWDHYEVSNFARHTSFGSLHNLAYWQMVPYHGFGPAAHSYAVKSGTDGSTSYERFWNAPDLNGYINALKLKNLPPFDSETLNLEQRQMEYVMVGLRTSTGLDIRTGQNLWQNRFLTVFQSLMNHLENKGLAQFREAEQSFVLTLEGWMHLDSIIASFVERI</sequence>
<dbReference type="GO" id="GO:0006779">
    <property type="term" value="P:porphyrin-containing compound biosynthetic process"/>
    <property type="evidence" value="ECO:0007669"/>
    <property type="project" value="InterPro"/>
</dbReference>
<keyword evidence="9 10" id="KW-0143">Chaperone</keyword>
<evidence type="ECO:0000313" key="12">
    <source>
        <dbReference type="EMBL" id="PIE63370.1"/>
    </source>
</evidence>
<comment type="cofactor">
    <cofactor evidence="1">
        <name>[4Fe-4S] cluster</name>
        <dbReference type="ChEBI" id="CHEBI:49883"/>
    </cofactor>
</comment>
<dbReference type="SFLD" id="SFLDS00029">
    <property type="entry name" value="Radical_SAM"/>
    <property type="match status" value="1"/>
</dbReference>
<keyword evidence="5 10" id="KW-0949">S-adenosyl-L-methionine</keyword>
<dbReference type="NCBIfam" id="TIGR00539">
    <property type="entry name" value="hemN_rel"/>
    <property type="match status" value="1"/>
</dbReference>
<dbReference type="SFLD" id="SFLDG01065">
    <property type="entry name" value="anaerobic_coproporphyrinogen-I"/>
    <property type="match status" value="1"/>
</dbReference>
<dbReference type="SFLD" id="SFLDF00288">
    <property type="entry name" value="HemN-like__clustered_with_nucl"/>
    <property type="match status" value="1"/>
</dbReference>
<evidence type="ECO:0000256" key="7">
    <source>
        <dbReference type="ARBA" id="ARBA00023004"/>
    </source>
</evidence>
<evidence type="ECO:0000256" key="5">
    <source>
        <dbReference type="ARBA" id="ARBA00022691"/>
    </source>
</evidence>
<dbReference type="SUPFAM" id="SSF102114">
    <property type="entry name" value="Radical SAM enzymes"/>
    <property type="match status" value="1"/>
</dbReference>
<comment type="similarity">
    <text evidence="2">Belongs to the anaerobic coproporphyrinogen-III oxidase family. HemW subfamily.</text>
</comment>
<dbReference type="InterPro" id="IPR004559">
    <property type="entry name" value="HemW-like"/>
</dbReference>
<dbReference type="SFLD" id="SFLDF00562">
    <property type="entry name" value="HemN-like__clustered_with_heat"/>
    <property type="match status" value="1"/>
</dbReference>
<dbReference type="InterPro" id="IPR058240">
    <property type="entry name" value="rSAM_sf"/>
</dbReference>
<dbReference type="AlphaFoldDB" id="A0A2G6MTV1"/>
<reference evidence="12 13" key="1">
    <citation type="submission" date="2017-10" db="EMBL/GenBank/DDBJ databases">
        <title>Novel microbial diversity and functional potential in the marine mammal oral microbiome.</title>
        <authorList>
            <person name="Dudek N.K."/>
            <person name="Sun C.L."/>
            <person name="Burstein D."/>
            <person name="Kantor R.S."/>
            <person name="Aliaga Goltsman D.S."/>
            <person name="Bik E.M."/>
            <person name="Thomas B.C."/>
            <person name="Banfield J.F."/>
            <person name="Relman D.A."/>
        </authorList>
    </citation>
    <scope>NUCLEOTIDE SEQUENCE [LARGE SCALE GENOMIC DNA]</scope>
    <source>
        <strain evidence="12">DOLJORAL78_47_202</strain>
    </source>
</reference>
<keyword evidence="4 10" id="KW-0349">Heme</keyword>
<dbReference type="Gene3D" id="3.20.20.70">
    <property type="entry name" value="Aldolase class I"/>
    <property type="match status" value="1"/>
</dbReference>